<feature type="transmembrane region" description="Helical" evidence="9">
    <location>
        <begin position="126"/>
        <end position="150"/>
    </location>
</feature>
<dbReference type="Proteomes" id="UP000198635">
    <property type="component" value="Unassembled WGS sequence"/>
</dbReference>
<dbReference type="PANTHER" id="PTHR35011:SF2">
    <property type="entry name" value="2,3-DIKETO-L-GULONATE TRAP TRANSPORTER SMALL PERMEASE PROTEIN YIAM"/>
    <property type="match status" value="1"/>
</dbReference>
<evidence type="ECO:0000256" key="7">
    <source>
        <dbReference type="ARBA" id="ARBA00023136"/>
    </source>
</evidence>
<comment type="subcellular location">
    <subcellularLocation>
        <location evidence="1">Cell inner membrane</location>
        <topology evidence="1">Multi-pass membrane protein</topology>
    </subcellularLocation>
</comment>
<reference evidence="12" key="1">
    <citation type="submission" date="2016-10" db="EMBL/GenBank/DDBJ databases">
        <authorList>
            <person name="Varghese N."/>
            <person name="Submissions S."/>
        </authorList>
    </citation>
    <scope>NUCLEOTIDE SEQUENCE [LARGE SCALE GENOMIC DNA]</scope>
    <source>
        <strain evidence="12">DSM 5918</strain>
    </source>
</reference>
<evidence type="ECO:0000256" key="8">
    <source>
        <dbReference type="ARBA" id="ARBA00038436"/>
    </source>
</evidence>
<dbReference type="GO" id="GO:0005886">
    <property type="term" value="C:plasma membrane"/>
    <property type="evidence" value="ECO:0007669"/>
    <property type="project" value="UniProtKB-SubCell"/>
</dbReference>
<dbReference type="InterPro" id="IPR007387">
    <property type="entry name" value="TRAP_DctQ"/>
</dbReference>
<keyword evidence="7 9" id="KW-0472">Membrane</keyword>
<sequence>MNTFINKVEEGIISLLLASMTLLVFMEVLMRFGFNVGIHWAQELTLLLSGWMVMFGVSYGIKVGSHIGVDALVRLFPTNVRRVISIVAILLCLLYCGLFLVGSWTYLGKLKSIGIHLEDIPVPKWIANSILFGGMIMLAIRLLDLLWAVIRGRQEGFKLLDEAKESMYLAQKEGTSLDGDDE</sequence>
<dbReference type="GO" id="GO:0015740">
    <property type="term" value="P:C4-dicarboxylate transport"/>
    <property type="evidence" value="ECO:0007669"/>
    <property type="project" value="TreeGrafter"/>
</dbReference>
<feature type="transmembrane region" description="Helical" evidence="9">
    <location>
        <begin position="40"/>
        <end position="61"/>
    </location>
</feature>
<dbReference type="InterPro" id="IPR055348">
    <property type="entry name" value="DctQ"/>
</dbReference>
<keyword evidence="2" id="KW-0813">Transport</keyword>
<evidence type="ECO:0000256" key="9">
    <source>
        <dbReference type="SAM" id="Phobius"/>
    </source>
</evidence>
<gene>
    <name evidence="11" type="ORF">SAMN04488082_102326</name>
</gene>
<evidence type="ECO:0000256" key="2">
    <source>
        <dbReference type="ARBA" id="ARBA00022448"/>
    </source>
</evidence>
<feature type="domain" description="Tripartite ATP-independent periplasmic transporters DctQ component" evidence="10">
    <location>
        <begin position="20"/>
        <end position="151"/>
    </location>
</feature>
<dbReference type="AlphaFoldDB" id="A0A1I3QFZ1"/>
<proteinExistence type="inferred from homology"/>
<evidence type="ECO:0000313" key="11">
    <source>
        <dbReference type="EMBL" id="SFJ33053.1"/>
    </source>
</evidence>
<evidence type="ECO:0000256" key="6">
    <source>
        <dbReference type="ARBA" id="ARBA00022989"/>
    </source>
</evidence>
<dbReference type="EMBL" id="FORX01000002">
    <property type="protein sequence ID" value="SFJ33053.1"/>
    <property type="molecule type" value="Genomic_DNA"/>
</dbReference>
<feature type="transmembrane region" description="Helical" evidence="9">
    <location>
        <begin position="82"/>
        <end position="106"/>
    </location>
</feature>
<keyword evidence="6 9" id="KW-1133">Transmembrane helix</keyword>
<evidence type="ECO:0000256" key="1">
    <source>
        <dbReference type="ARBA" id="ARBA00004429"/>
    </source>
</evidence>
<evidence type="ECO:0000259" key="10">
    <source>
        <dbReference type="Pfam" id="PF04290"/>
    </source>
</evidence>
<dbReference type="RefSeq" id="WP_092372780.1">
    <property type="nucleotide sequence ID" value="NZ_FORX01000002.1"/>
</dbReference>
<comment type="similarity">
    <text evidence="8">Belongs to the TRAP transporter small permease family.</text>
</comment>
<keyword evidence="4" id="KW-0997">Cell inner membrane</keyword>
<keyword evidence="3" id="KW-1003">Cell membrane</keyword>
<dbReference type="PANTHER" id="PTHR35011">
    <property type="entry name" value="2,3-DIKETO-L-GULONATE TRAP TRANSPORTER SMALL PERMEASE PROTEIN YIAM"/>
    <property type="match status" value="1"/>
</dbReference>
<keyword evidence="5 9" id="KW-0812">Transmembrane</keyword>
<dbReference type="STRING" id="52560.SAMN04488082_102326"/>
<dbReference type="GO" id="GO:0022857">
    <property type="term" value="F:transmembrane transporter activity"/>
    <property type="evidence" value="ECO:0007669"/>
    <property type="project" value="TreeGrafter"/>
</dbReference>
<evidence type="ECO:0000256" key="4">
    <source>
        <dbReference type="ARBA" id="ARBA00022519"/>
    </source>
</evidence>
<dbReference type="Pfam" id="PF04290">
    <property type="entry name" value="DctQ"/>
    <property type="match status" value="1"/>
</dbReference>
<protein>
    <submittedName>
        <fullName evidence="11">C4-dicarboxylate transporter, DctQ subunit</fullName>
    </submittedName>
</protein>
<dbReference type="OrthoDB" id="9791324at2"/>
<organism evidence="11 12">
    <name type="scientific">Desulfomicrobium apsheronum</name>
    <dbReference type="NCBI Taxonomy" id="52560"/>
    <lineage>
        <taxon>Bacteria</taxon>
        <taxon>Pseudomonadati</taxon>
        <taxon>Thermodesulfobacteriota</taxon>
        <taxon>Desulfovibrionia</taxon>
        <taxon>Desulfovibrionales</taxon>
        <taxon>Desulfomicrobiaceae</taxon>
        <taxon>Desulfomicrobium</taxon>
    </lineage>
</organism>
<keyword evidence="12" id="KW-1185">Reference proteome</keyword>
<evidence type="ECO:0000256" key="5">
    <source>
        <dbReference type="ARBA" id="ARBA00022692"/>
    </source>
</evidence>
<evidence type="ECO:0000313" key="12">
    <source>
        <dbReference type="Proteomes" id="UP000198635"/>
    </source>
</evidence>
<name>A0A1I3QFZ1_9BACT</name>
<accession>A0A1I3QFZ1</accession>
<evidence type="ECO:0000256" key="3">
    <source>
        <dbReference type="ARBA" id="ARBA00022475"/>
    </source>
</evidence>
<feature type="transmembrane region" description="Helical" evidence="9">
    <location>
        <begin position="12"/>
        <end position="34"/>
    </location>
</feature>